<dbReference type="InterPro" id="IPR013324">
    <property type="entry name" value="RNA_pol_sigma_r3/r4-like"/>
</dbReference>
<comment type="caution">
    <text evidence="4">The sequence shown here is derived from an EMBL/GenBank/DDBJ whole genome shotgun (WGS) entry which is preliminary data.</text>
</comment>
<accession>A0A0X3TTL9</accession>
<feature type="domain" description="RNA polymerase sigma factor 70 region 4 type 2" evidence="3">
    <location>
        <begin position="106"/>
        <end position="158"/>
    </location>
</feature>
<dbReference type="GO" id="GO:0016987">
    <property type="term" value="F:sigma factor activity"/>
    <property type="evidence" value="ECO:0007669"/>
    <property type="project" value="InterPro"/>
</dbReference>
<dbReference type="SUPFAM" id="SSF54427">
    <property type="entry name" value="NTF2-like"/>
    <property type="match status" value="1"/>
</dbReference>
<proteinExistence type="predicted"/>
<dbReference type="InterPro" id="IPR013325">
    <property type="entry name" value="RNA_pol_sigma_r2"/>
</dbReference>
<evidence type="ECO:0000256" key="1">
    <source>
        <dbReference type="ARBA" id="ARBA00011344"/>
    </source>
</evidence>
<reference evidence="5" key="1">
    <citation type="submission" date="2015-12" db="EMBL/GenBank/DDBJ databases">
        <authorList>
            <person name="Zhang G."/>
            <person name="Stingl U."/>
        </authorList>
    </citation>
    <scope>NUCLEOTIDE SEQUENCE [LARGE SCALE GENOMIC DNA]</scope>
    <source>
        <strain evidence="5">ZGT108</strain>
    </source>
</reference>
<comment type="subunit">
    <text evidence="1">Interacts transiently with the RNA polymerase catalytic core formed by RpoA, RpoB, RpoC and RpoZ (2 alpha, 1 beta, 1 beta' and 1 omega subunit) to form the RNA polymerase holoenzyme that can initiate transcription.</text>
</comment>
<dbReference type="InterPro" id="IPR036388">
    <property type="entry name" value="WH-like_DNA-bd_sf"/>
</dbReference>
<dbReference type="STRING" id="1685378.AVO44_11825"/>
<dbReference type="SUPFAM" id="SSF88946">
    <property type="entry name" value="Sigma2 domain of RNA polymerase sigma factors"/>
    <property type="match status" value="1"/>
</dbReference>
<evidence type="ECO:0000259" key="3">
    <source>
        <dbReference type="Pfam" id="PF08281"/>
    </source>
</evidence>
<dbReference type="Gene3D" id="1.10.10.10">
    <property type="entry name" value="Winged helix-like DNA-binding domain superfamily/Winged helix DNA-binding domain"/>
    <property type="match status" value="1"/>
</dbReference>
<dbReference type="NCBIfam" id="NF007214">
    <property type="entry name" value="PRK09636.1"/>
    <property type="match status" value="1"/>
</dbReference>
<evidence type="ECO:0000313" key="4">
    <source>
        <dbReference type="EMBL" id="KUJ79059.1"/>
    </source>
</evidence>
<dbReference type="Gene3D" id="1.10.1740.10">
    <property type="match status" value="1"/>
</dbReference>
<name>A0A0X3TTL9_9RHOB</name>
<protein>
    <submittedName>
        <fullName evidence="4">RNA polymerase subunit sigma</fullName>
    </submittedName>
</protein>
<dbReference type="AlphaFoldDB" id="A0A0X3TTL9"/>
<evidence type="ECO:0000313" key="5">
    <source>
        <dbReference type="Proteomes" id="UP000053690"/>
    </source>
</evidence>
<sequence>MTRSHTQPRDRAFVELQPRLFAVAYRMLGTVSDAEDIVQDAYLRWQRVDAEKVRDETGYLIRVVTRLCLDHLRAARAIRDAYPGEWLPEPLVTDDVTERLDRDVSVALMMALERLSPLERAAFLLHDVFECSYDELSNTLERSHSSCRQLVSRARRHIEHMKPRARVDREHGQELANAFFSAAKSGDTKHLTDLLSRDVQLHSDGGGKIIATLNPIIGRDKVIRFFAGLSRKPSATQPAHWVACQLNGLPAIINREPGGTLQATSVTIDKGKIAAIYMVRNPDKTRHLESVMSD</sequence>
<dbReference type="GO" id="GO:0006352">
    <property type="term" value="P:DNA-templated transcription initiation"/>
    <property type="evidence" value="ECO:0007669"/>
    <property type="project" value="InterPro"/>
</dbReference>
<dbReference type="NCBIfam" id="TIGR02937">
    <property type="entry name" value="sigma70-ECF"/>
    <property type="match status" value="1"/>
</dbReference>
<dbReference type="GO" id="GO:0003677">
    <property type="term" value="F:DNA binding"/>
    <property type="evidence" value="ECO:0007669"/>
    <property type="project" value="InterPro"/>
</dbReference>
<dbReference type="PANTHER" id="PTHR30173">
    <property type="entry name" value="SIGMA 19 FACTOR"/>
    <property type="match status" value="1"/>
</dbReference>
<dbReference type="InterPro" id="IPR032710">
    <property type="entry name" value="NTF2-like_dom_sf"/>
</dbReference>
<dbReference type="Pfam" id="PF08281">
    <property type="entry name" value="Sigma70_r4_2"/>
    <property type="match status" value="1"/>
</dbReference>
<dbReference type="InterPro" id="IPR013249">
    <property type="entry name" value="RNA_pol_sigma70_r4_t2"/>
</dbReference>
<dbReference type="SUPFAM" id="SSF88659">
    <property type="entry name" value="Sigma3 and sigma4 domains of RNA polymerase sigma factors"/>
    <property type="match status" value="1"/>
</dbReference>
<evidence type="ECO:0000259" key="2">
    <source>
        <dbReference type="Pfam" id="PF04542"/>
    </source>
</evidence>
<organism evidence="4 5">
    <name type="scientific">Ruegeria profundi</name>
    <dbReference type="NCBI Taxonomy" id="1685378"/>
    <lineage>
        <taxon>Bacteria</taxon>
        <taxon>Pseudomonadati</taxon>
        <taxon>Pseudomonadota</taxon>
        <taxon>Alphaproteobacteria</taxon>
        <taxon>Rhodobacterales</taxon>
        <taxon>Roseobacteraceae</taxon>
        <taxon>Ruegeria</taxon>
    </lineage>
</organism>
<dbReference type="PANTHER" id="PTHR30173:SF36">
    <property type="entry name" value="ECF RNA POLYMERASE SIGMA FACTOR SIGJ"/>
    <property type="match status" value="1"/>
</dbReference>
<dbReference type="OrthoDB" id="9794372at2"/>
<gene>
    <name evidence="4" type="ORF">AVO44_11825</name>
</gene>
<dbReference type="InterPro" id="IPR014284">
    <property type="entry name" value="RNA_pol_sigma-70_dom"/>
</dbReference>
<feature type="domain" description="RNA polymerase sigma-70 region 2" evidence="2">
    <location>
        <begin position="15"/>
        <end position="76"/>
    </location>
</feature>
<dbReference type="Gene3D" id="3.10.450.50">
    <property type="match status" value="1"/>
</dbReference>
<dbReference type="RefSeq" id="WP_068337167.1">
    <property type="nucleotide sequence ID" value="NZ_LQBP01000005.1"/>
</dbReference>
<dbReference type="EMBL" id="LQBP01000005">
    <property type="protein sequence ID" value="KUJ79059.1"/>
    <property type="molecule type" value="Genomic_DNA"/>
</dbReference>
<dbReference type="InterPro" id="IPR007627">
    <property type="entry name" value="RNA_pol_sigma70_r2"/>
</dbReference>
<keyword evidence="5" id="KW-1185">Reference proteome</keyword>
<dbReference type="Proteomes" id="UP000053690">
    <property type="component" value="Unassembled WGS sequence"/>
</dbReference>
<dbReference type="Pfam" id="PF04542">
    <property type="entry name" value="Sigma70_r2"/>
    <property type="match status" value="1"/>
</dbReference>
<dbReference type="InterPro" id="IPR052704">
    <property type="entry name" value="ECF_Sigma-70_Domain"/>
</dbReference>